<dbReference type="Proteomes" id="UP000515909">
    <property type="component" value="Chromosome"/>
</dbReference>
<evidence type="ECO:0000313" key="1">
    <source>
        <dbReference type="EMBL" id="QNK39335.1"/>
    </source>
</evidence>
<dbReference type="RefSeq" id="WP_139104074.1">
    <property type="nucleotide sequence ID" value="NZ_CP060286.1"/>
</dbReference>
<evidence type="ECO:0000313" key="2">
    <source>
        <dbReference type="Proteomes" id="UP000515909"/>
    </source>
</evidence>
<organism evidence="1 2">
    <name type="scientific">Caproicibacter fermentans</name>
    <dbReference type="NCBI Taxonomy" id="2576756"/>
    <lineage>
        <taxon>Bacteria</taxon>
        <taxon>Bacillati</taxon>
        <taxon>Bacillota</taxon>
        <taxon>Clostridia</taxon>
        <taxon>Eubacteriales</taxon>
        <taxon>Acutalibacteraceae</taxon>
        <taxon>Caproicibacter</taxon>
    </lineage>
</organism>
<proteinExistence type="predicted"/>
<dbReference type="AlphaFoldDB" id="A0A7G8T6U4"/>
<accession>A0A7G8T6U4</accession>
<reference evidence="1 2" key="1">
    <citation type="submission" date="2020-08" db="EMBL/GenBank/DDBJ databases">
        <title>The isolate Caproiciproducens sp. 7D4C2 produces n-caproate at mildly acidic conditions from hexoses: genome and rBOX comparison with related strains and chain-elongating bacteria.</title>
        <authorList>
            <person name="Esquivel-Elizondo S."/>
            <person name="Bagci C."/>
            <person name="Temovska M."/>
            <person name="Jeon B.S."/>
            <person name="Bessarab I."/>
            <person name="Williams R.B.H."/>
            <person name="Huson D.H."/>
            <person name="Angenent L.T."/>
        </authorList>
    </citation>
    <scope>NUCLEOTIDE SEQUENCE [LARGE SCALE GENOMIC DNA]</scope>
    <source>
        <strain evidence="1 2">7D4C2</strain>
    </source>
</reference>
<dbReference type="EMBL" id="CP060286">
    <property type="protein sequence ID" value="QNK39335.1"/>
    <property type="molecule type" value="Genomic_DNA"/>
</dbReference>
<dbReference type="KEGG" id="cfem:HCR03_11255"/>
<sequence length="279" mass="31245">MMKKKFLAFMAGLLILFLAAFVGFTKFSASPTGCSNTNSFSLGTGSASKTQPLGVTDLPVSKLTGKAEQILKTKNLSYDEGYLFTEDGDLCEVTGAAPLTDLDEIHQYYPKWTIPKTFKGYQFHDFIVGMNTLNPIYQSVEDPNENPGKVFQRDISFSHAGYAAIRYVKGENLLTITITDSNKTPAPCTDEQLKQTGRFAEYTILNGLPGLDHYCYGYRFNTEDNKYTVEVSSAQIHQDASETEMSSEELKNYNTVEGMRELMDELNLKENLHTFTEEI</sequence>
<protein>
    <submittedName>
        <fullName evidence="1">Uncharacterized protein</fullName>
    </submittedName>
</protein>
<gene>
    <name evidence="1" type="ORF">HCR03_11255</name>
</gene>
<name>A0A7G8T6U4_9FIRM</name>